<dbReference type="PANTHER" id="PTHR24028">
    <property type="entry name" value="CADHERIN-87A"/>
    <property type="match status" value="1"/>
</dbReference>
<dbReference type="PROSITE" id="PS00232">
    <property type="entry name" value="CADHERIN_1"/>
    <property type="match status" value="1"/>
</dbReference>
<dbReference type="FunFam" id="2.60.40.60:FF:000002">
    <property type="entry name" value="Protocadherin alpha 2"/>
    <property type="match status" value="1"/>
</dbReference>
<dbReference type="Gene3D" id="2.60.40.60">
    <property type="entry name" value="Cadherins"/>
    <property type="match status" value="1"/>
</dbReference>
<evidence type="ECO:0000313" key="11">
    <source>
        <dbReference type="Ensembl" id="ENSBOBP00000015976.1"/>
    </source>
</evidence>
<keyword evidence="2" id="KW-0812">Transmembrane</keyword>
<dbReference type="GO" id="GO:0005886">
    <property type="term" value="C:plasma membrane"/>
    <property type="evidence" value="ECO:0007669"/>
    <property type="project" value="InterPro"/>
</dbReference>
<reference evidence="11" key="2">
    <citation type="submission" date="2025-09" db="UniProtKB">
        <authorList>
            <consortium name="Ensembl"/>
        </authorList>
    </citation>
    <scope>IDENTIFICATION</scope>
</reference>
<evidence type="ECO:0000256" key="8">
    <source>
        <dbReference type="ARBA" id="ARBA00023180"/>
    </source>
</evidence>
<dbReference type="PROSITE" id="PS50268">
    <property type="entry name" value="CADHERIN_2"/>
    <property type="match status" value="1"/>
</dbReference>
<keyword evidence="7" id="KW-0472">Membrane</keyword>
<comment type="subcellular location">
    <subcellularLocation>
        <location evidence="1">Membrane</location>
        <topology evidence="1">Single-pass membrane protein</topology>
    </subcellularLocation>
</comment>
<name>A0A8C0F9I1_BUBBB</name>
<dbReference type="Ensembl" id="ENSBOBT00000016330.1">
    <property type="protein sequence ID" value="ENSBOBP00000015976.1"/>
    <property type="gene ID" value="ENSBOBG00000010016.1"/>
</dbReference>
<evidence type="ECO:0000256" key="7">
    <source>
        <dbReference type="ARBA" id="ARBA00023136"/>
    </source>
</evidence>
<keyword evidence="3" id="KW-0677">Repeat</keyword>
<evidence type="ECO:0000256" key="1">
    <source>
        <dbReference type="ARBA" id="ARBA00004167"/>
    </source>
</evidence>
<evidence type="ECO:0000256" key="2">
    <source>
        <dbReference type="ARBA" id="ARBA00022692"/>
    </source>
</evidence>
<evidence type="ECO:0000256" key="5">
    <source>
        <dbReference type="ARBA" id="ARBA00022889"/>
    </source>
</evidence>
<evidence type="ECO:0000256" key="4">
    <source>
        <dbReference type="ARBA" id="ARBA00022837"/>
    </source>
</evidence>
<evidence type="ECO:0000313" key="12">
    <source>
        <dbReference type="Proteomes" id="UP000694567"/>
    </source>
</evidence>
<dbReference type="GO" id="GO:0005509">
    <property type="term" value="F:calcium ion binding"/>
    <property type="evidence" value="ECO:0007669"/>
    <property type="project" value="UniProtKB-UniRule"/>
</dbReference>
<dbReference type="SUPFAM" id="SSF49313">
    <property type="entry name" value="Cadherin-like"/>
    <property type="match status" value="1"/>
</dbReference>
<dbReference type="InterPro" id="IPR002126">
    <property type="entry name" value="Cadherin-like_dom"/>
</dbReference>
<evidence type="ECO:0000256" key="6">
    <source>
        <dbReference type="ARBA" id="ARBA00022989"/>
    </source>
</evidence>
<dbReference type="Proteomes" id="UP000694567">
    <property type="component" value="Unplaced"/>
</dbReference>
<keyword evidence="8" id="KW-0325">Glycoprotein</keyword>
<dbReference type="PANTHER" id="PTHR24028:SF349">
    <property type="entry name" value="PROTOCADHERIN GAMMA-C5"/>
    <property type="match status" value="1"/>
</dbReference>
<evidence type="ECO:0000256" key="3">
    <source>
        <dbReference type="ARBA" id="ARBA00022737"/>
    </source>
</evidence>
<dbReference type="GO" id="GO:0007156">
    <property type="term" value="P:homophilic cell adhesion via plasma membrane adhesion molecules"/>
    <property type="evidence" value="ECO:0007669"/>
    <property type="project" value="InterPro"/>
</dbReference>
<dbReference type="InterPro" id="IPR020894">
    <property type="entry name" value="Cadherin_CS"/>
</dbReference>
<dbReference type="SMART" id="SM00112">
    <property type="entry name" value="CA"/>
    <property type="match status" value="1"/>
</dbReference>
<evidence type="ECO:0000256" key="9">
    <source>
        <dbReference type="PROSITE-ProRule" id="PRU00043"/>
    </source>
</evidence>
<dbReference type="AlphaFoldDB" id="A0A8C0F9I1"/>
<keyword evidence="6" id="KW-1133">Transmembrane helix</keyword>
<keyword evidence="4 9" id="KW-0106">Calcium</keyword>
<keyword evidence="12" id="KW-1185">Reference proteome</keyword>
<organism evidence="11 12">
    <name type="scientific">Bubo bubo</name>
    <name type="common">Eurasian eagle-owl</name>
    <name type="synonym">Strix bubo</name>
    <dbReference type="NCBI Taxonomy" id="30461"/>
    <lineage>
        <taxon>Eukaryota</taxon>
        <taxon>Metazoa</taxon>
        <taxon>Chordata</taxon>
        <taxon>Craniata</taxon>
        <taxon>Vertebrata</taxon>
        <taxon>Euteleostomi</taxon>
        <taxon>Archelosauria</taxon>
        <taxon>Archosauria</taxon>
        <taxon>Dinosauria</taxon>
        <taxon>Saurischia</taxon>
        <taxon>Theropoda</taxon>
        <taxon>Coelurosauria</taxon>
        <taxon>Aves</taxon>
        <taxon>Neognathae</taxon>
        <taxon>Neoaves</taxon>
        <taxon>Telluraves</taxon>
        <taxon>Strigiformes</taxon>
        <taxon>Strigidae</taxon>
        <taxon>Bubo</taxon>
    </lineage>
</organism>
<dbReference type="CDD" id="cd11304">
    <property type="entry name" value="Cadherin_repeat"/>
    <property type="match status" value="1"/>
</dbReference>
<evidence type="ECO:0000259" key="10">
    <source>
        <dbReference type="PROSITE" id="PS50268"/>
    </source>
</evidence>
<dbReference type="InterPro" id="IPR015919">
    <property type="entry name" value="Cadherin-like_sf"/>
</dbReference>
<protein>
    <recommendedName>
        <fullName evidence="10">Cadherin domain-containing protein</fullName>
    </recommendedName>
</protein>
<reference evidence="11" key="1">
    <citation type="submission" date="2025-08" db="UniProtKB">
        <authorList>
            <consortium name="Ensembl"/>
        </authorList>
    </citation>
    <scope>IDENTIFICATION</scope>
</reference>
<accession>A0A8C0F9I1</accession>
<dbReference type="PRINTS" id="PR00205">
    <property type="entry name" value="CADHERIN"/>
</dbReference>
<keyword evidence="5" id="KW-0130">Cell adhesion</keyword>
<dbReference type="Pfam" id="PF00028">
    <property type="entry name" value="Cadherin"/>
    <property type="match status" value="1"/>
</dbReference>
<sequence length="179" mass="19818">SLPQWLHASPWRARRTPMWAPIPWGLTVPENTPVGALLLRLNASDPDEGPNGETQYSFGVHTSDSVRRLFTLDPHSGEVRVSGALDFEESPFYEIYVRAHDGGVPEMEGHCVLRVEVEDTNDNPPEVLLTSLLNPVPEDTPPETVPGPRVHLTVHSGADCPGWWISCPHHDPHTAPQHI</sequence>
<proteinExistence type="predicted"/>
<dbReference type="InterPro" id="IPR050174">
    <property type="entry name" value="Protocadherin/Cadherin-CA"/>
</dbReference>
<feature type="domain" description="Cadherin" evidence="10">
    <location>
        <begin position="20"/>
        <end position="127"/>
    </location>
</feature>